<dbReference type="STRING" id="15368.A0A0Q3GWU9"/>
<feature type="compositionally biased region" description="Polar residues" evidence="1">
    <location>
        <begin position="158"/>
        <end position="179"/>
    </location>
</feature>
<dbReference type="AlphaFoldDB" id="A0A0Q3GWU9"/>
<reference evidence="3 4" key="1">
    <citation type="journal article" date="2010" name="Nature">
        <title>Genome sequencing and analysis of the model grass Brachypodium distachyon.</title>
        <authorList>
            <consortium name="International Brachypodium Initiative"/>
        </authorList>
    </citation>
    <scope>NUCLEOTIDE SEQUENCE [LARGE SCALE GENOMIC DNA]</scope>
    <source>
        <strain evidence="3 4">Bd21</strain>
    </source>
</reference>
<evidence type="ECO:0000259" key="2">
    <source>
        <dbReference type="Pfam" id="PF12776"/>
    </source>
</evidence>
<feature type="domain" description="Myb/SANT-like" evidence="2">
    <location>
        <begin position="46"/>
        <end position="135"/>
    </location>
</feature>
<dbReference type="InParanoid" id="A0A0Q3GWU9"/>
<name>A0A0Q3GWU9_BRADI</name>
<dbReference type="InterPro" id="IPR024752">
    <property type="entry name" value="Myb/SANT-like_dom"/>
</dbReference>
<reference evidence="3" key="2">
    <citation type="submission" date="2017-06" db="EMBL/GenBank/DDBJ databases">
        <title>WGS assembly of Brachypodium distachyon.</title>
        <authorList>
            <consortium name="The International Brachypodium Initiative"/>
            <person name="Lucas S."/>
            <person name="Harmon-Smith M."/>
            <person name="Lail K."/>
            <person name="Tice H."/>
            <person name="Grimwood J."/>
            <person name="Bruce D."/>
            <person name="Barry K."/>
            <person name="Shu S."/>
            <person name="Lindquist E."/>
            <person name="Wang M."/>
            <person name="Pitluck S."/>
            <person name="Vogel J.P."/>
            <person name="Garvin D.F."/>
            <person name="Mockler T.C."/>
            <person name="Schmutz J."/>
            <person name="Rokhsar D."/>
            <person name="Bevan M.W."/>
        </authorList>
    </citation>
    <scope>NUCLEOTIDE SEQUENCE</scope>
    <source>
        <strain evidence="3">Bd21</strain>
    </source>
</reference>
<evidence type="ECO:0000313" key="3">
    <source>
        <dbReference type="EMBL" id="KQJ85442.1"/>
    </source>
</evidence>
<feature type="compositionally biased region" description="Basic and acidic residues" evidence="1">
    <location>
        <begin position="136"/>
        <end position="150"/>
    </location>
</feature>
<feature type="compositionally biased region" description="Polar residues" evidence="1">
    <location>
        <begin position="206"/>
        <end position="221"/>
    </location>
</feature>
<feature type="region of interest" description="Disordered" evidence="1">
    <location>
        <begin position="203"/>
        <end position="235"/>
    </location>
</feature>
<dbReference type="Gramene" id="KQJ85442">
    <property type="protein sequence ID" value="KQJ85442"/>
    <property type="gene ID" value="BRADI_5g27081v3"/>
</dbReference>
<proteinExistence type="predicted"/>
<dbReference type="ExpressionAtlas" id="A0A0Q3GWU9">
    <property type="expression patterns" value="baseline"/>
</dbReference>
<evidence type="ECO:0000313" key="4">
    <source>
        <dbReference type="EnsemblPlants" id="KQJ85442"/>
    </source>
</evidence>
<dbReference type="Proteomes" id="UP000008810">
    <property type="component" value="Chromosome 5"/>
</dbReference>
<sequence length="315" mass="35996">MDDRRCLSGWSGHYSQSKGPTDLEVDGGTAGPHQETESTKSNSRAKWSHQMKLFLIGLLKDYDVPGFRTNNAWSKEAWTNIACKLNQKFGVSLTLHQVKQKEQDLKKDYRSVKDLLDESGFGWESERRMVAAPDSRYAEGRTRQGMDHYASKTKRASVPSSQPTQMADFCQSPSPTMQVANQSDMPITLDEEHEEANLDSLPHLSTPMQHMQSLPRSAQLSSEKHDTRRGKKQKRNIDDEFQERYLKLKKEEIDRFAAIEEKKLVDPYSINKCITAIEELDGLQLGDMLMASVIFKSKENREIFLSYSTNELRLA</sequence>
<dbReference type="PANTHER" id="PTHR47072:SF6">
    <property type="entry name" value="MYB_SANT-LIKE DOMAIN-CONTAINING PROTEIN"/>
    <property type="match status" value="1"/>
</dbReference>
<dbReference type="PANTHER" id="PTHR47072">
    <property type="match status" value="1"/>
</dbReference>
<dbReference type="EMBL" id="CM000884">
    <property type="protein sequence ID" value="KQJ85442.1"/>
    <property type="molecule type" value="Genomic_DNA"/>
</dbReference>
<feature type="region of interest" description="Disordered" evidence="1">
    <location>
        <begin position="1"/>
        <end position="44"/>
    </location>
</feature>
<organism evidence="3">
    <name type="scientific">Brachypodium distachyon</name>
    <name type="common">Purple false brome</name>
    <name type="synonym">Trachynia distachya</name>
    <dbReference type="NCBI Taxonomy" id="15368"/>
    <lineage>
        <taxon>Eukaryota</taxon>
        <taxon>Viridiplantae</taxon>
        <taxon>Streptophyta</taxon>
        <taxon>Embryophyta</taxon>
        <taxon>Tracheophyta</taxon>
        <taxon>Spermatophyta</taxon>
        <taxon>Magnoliopsida</taxon>
        <taxon>Liliopsida</taxon>
        <taxon>Poales</taxon>
        <taxon>Poaceae</taxon>
        <taxon>BOP clade</taxon>
        <taxon>Pooideae</taxon>
        <taxon>Stipodae</taxon>
        <taxon>Brachypodieae</taxon>
        <taxon>Brachypodium</taxon>
    </lineage>
</organism>
<dbReference type="Pfam" id="PF12776">
    <property type="entry name" value="Myb_DNA-bind_3"/>
    <property type="match status" value="1"/>
</dbReference>
<evidence type="ECO:0000256" key="1">
    <source>
        <dbReference type="SAM" id="MobiDB-lite"/>
    </source>
</evidence>
<keyword evidence="5" id="KW-1185">Reference proteome</keyword>
<accession>A0A0Q3GWU9</accession>
<dbReference type="EnsemblPlants" id="KQJ85442">
    <property type="protein sequence ID" value="KQJ85442"/>
    <property type="gene ID" value="BRADI_5g27081v3"/>
</dbReference>
<dbReference type="OrthoDB" id="683390at2759"/>
<feature type="region of interest" description="Disordered" evidence="1">
    <location>
        <begin position="134"/>
        <end position="179"/>
    </location>
</feature>
<protein>
    <recommendedName>
        <fullName evidence="2">Myb/SANT-like domain-containing protein</fullName>
    </recommendedName>
</protein>
<reference evidence="4" key="3">
    <citation type="submission" date="2018-08" db="UniProtKB">
        <authorList>
            <consortium name="EnsemblPlants"/>
        </authorList>
    </citation>
    <scope>IDENTIFICATION</scope>
    <source>
        <strain evidence="4">cv. Bd21</strain>
    </source>
</reference>
<evidence type="ECO:0000313" key="5">
    <source>
        <dbReference type="Proteomes" id="UP000008810"/>
    </source>
</evidence>
<gene>
    <name evidence="3" type="ORF">BRADI_5g27081v3</name>
</gene>